<dbReference type="OrthoDB" id="9800276at2"/>
<dbReference type="InterPro" id="IPR029044">
    <property type="entry name" value="Nucleotide-diphossugar_trans"/>
</dbReference>
<comment type="similarity">
    <text evidence="9">Belongs to the glycosyltransferase 2 family. CrtQ subfamily.</text>
</comment>
<dbReference type="GO" id="GO:0016117">
    <property type="term" value="P:carotenoid biosynthetic process"/>
    <property type="evidence" value="ECO:0007669"/>
    <property type="project" value="UniProtKB-KW"/>
</dbReference>
<keyword evidence="6 11" id="KW-0472">Membrane</keyword>
<evidence type="ECO:0000256" key="7">
    <source>
        <dbReference type="ARBA" id="ARBA00037281"/>
    </source>
</evidence>
<dbReference type="PANTHER" id="PTHR43646:SF2">
    <property type="entry name" value="GLYCOSYLTRANSFERASE 2-LIKE DOMAIN-CONTAINING PROTEIN"/>
    <property type="match status" value="1"/>
</dbReference>
<keyword evidence="11" id="KW-1133">Transmembrane helix</keyword>
<dbReference type="RefSeq" id="WP_147804854.1">
    <property type="nucleotide sequence ID" value="NZ_CP144914.1"/>
</dbReference>
<dbReference type="GO" id="GO:0005886">
    <property type="term" value="C:plasma membrane"/>
    <property type="evidence" value="ECO:0007669"/>
    <property type="project" value="UniProtKB-SubCell"/>
</dbReference>
<feature type="transmembrane region" description="Helical" evidence="11">
    <location>
        <begin position="328"/>
        <end position="352"/>
    </location>
</feature>
<name>A0A5C7F0Z4_9BACI</name>
<keyword evidence="5" id="KW-0125">Carotenoid biosynthesis</keyword>
<dbReference type="AlphaFoldDB" id="A0A5C7F0Z4"/>
<comment type="function">
    <text evidence="7">Catalyzes the glycosylation of 4,4'-diaponeurosporenoate, i.e. the esterification of glucose at the C1'' position with the carboxyl group of 4,4'-diaponeurosporenic acid, to form glycosyl-4,4'-diaponeurosporenoate. This is a step in the biosynthesis of staphyloxanthin, an orange pigment present in most staphylococci strains.</text>
</comment>
<dbReference type="Proteomes" id="UP000321816">
    <property type="component" value="Chromosome"/>
</dbReference>
<dbReference type="CDD" id="cd06423">
    <property type="entry name" value="CESA_like"/>
    <property type="match status" value="1"/>
</dbReference>
<evidence type="ECO:0000313" key="14">
    <source>
        <dbReference type="Proteomes" id="UP000321816"/>
    </source>
</evidence>
<evidence type="ECO:0000256" key="2">
    <source>
        <dbReference type="ARBA" id="ARBA00022475"/>
    </source>
</evidence>
<evidence type="ECO:0000256" key="4">
    <source>
        <dbReference type="ARBA" id="ARBA00022679"/>
    </source>
</evidence>
<sequence>MTAYIIFLFIMLLLTIINGSLMPLLRDKRQSSFTPSVSILIPMRNEEANVKPLLDSLGHITYRELEILILDDGSTDQTAEKLVEASSKDQRIHLLEGEDLPKGWVGKVHACYQLSKQAKGDFLLFLDADVRVHPNIIDRSLHAFTEKTGLVTGFPQIPLKSLLGHLLVPMQHFLVFFHLPVLLANHTLWDKSTAAHGAYMMFRKKAYDEINGHYSVKASLVEDIHIAKIMKRTGWNVRLVNNTNTVQCFMYETNKEVWEGFSKNFFPGLGRSITIMTAIIIFYSLLFLLPVPIAFLGIYTGELLYFLPLLLTLSIKLAVDLFTRQKPWLFILFPLSIVMMFTILAYSAFLGFSKRGFTWKGRNYQ</sequence>
<proteinExistence type="inferred from homology"/>
<evidence type="ECO:0000256" key="11">
    <source>
        <dbReference type="SAM" id="Phobius"/>
    </source>
</evidence>
<dbReference type="EMBL" id="CP144914">
    <property type="protein sequence ID" value="WWD81404.1"/>
    <property type="molecule type" value="Genomic_DNA"/>
</dbReference>
<comment type="pathway">
    <text evidence="8">Carotenoid biosynthesis; staphyloxanthin biosynthesis; staphyloxanthin from farnesyl diphosphate: step 4/5.</text>
</comment>
<feature type="transmembrane region" description="Helical" evidence="11">
    <location>
        <begin position="273"/>
        <end position="296"/>
    </location>
</feature>
<keyword evidence="3" id="KW-0328">Glycosyltransferase</keyword>
<evidence type="ECO:0000256" key="5">
    <source>
        <dbReference type="ARBA" id="ARBA00022746"/>
    </source>
</evidence>
<evidence type="ECO:0000256" key="1">
    <source>
        <dbReference type="ARBA" id="ARBA00004236"/>
    </source>
</evidence>
<dbReference type="SUPFAM" id="SSF53448">
    <property type="entry name" value="Nucleotide-diphospho-sugar transferases"/>
    <property type="match status" value="1"/>
</dbReference>
<dbReference type="Pfam" id="PF00535">
    <property type="entry name" value="Glycos_transf_2"/>
    <property type="match status" value="1"/>
</dbReference>
<dbReference type="GO" id="GO:0016757">
    <property type="term" value="F:glycosyltransferase activity"/>
    <property type="evidence" value="ECO:0007669"/>
    <property type="project" value="UniProtKB-KW"/>
</dbReference>
<dbReference type="KEGG" id="ahal:FTX54_007660"/>
<evidence type="ECO:0000256" key="9">
    <source>
        <dbReference type="ARBA" id="ARBA00038120"/>
    </source>
</evidence>
<feature type="domain" description="Glycosyltransferase 2-like" evidence="12">
    <location>
        <begin position="38"/>
        <end position="210"/>
    </location>
</feature>
<accession>A0A5C7F0Z4</accession>
<keyword evidence="4" id="KW-0808">Transferase</keyword>
<evidence type="ECO:0000256" key="10">
    <source>
        <dbReference type="ARBA" id="ARBA00040345"/>
    </source>
</evidence>
<keyword evidence="11" id="KW-0812">Transmembrane</keyword>
<gene>
    <name evidence="13" type="ORF">FTX54_007660</name>
</gene>
<reference evidence="13 14" key="1">
    <citation type="submission" date="2024-01" db="EMBL/GenBank/DDBJ databases">
        <title>Complete Genome Sequence of Alkalicoccus halolimnae BZ-SZ-XJ29T, a Moderately Halophilic Bacterium Isolated from a Salt Lake.</title>
        <authorList>
            <person name="Zhao B."/>
        </authorList>
    </citation>
    <scope>NUCLEOTIDE SEQUENCE [LARGE SCALE GENOMIC DNA]</scope>
    <source>
        <strain evidence="13 14">BZ-SZ-XJ29</strain>
    </source>
</reference>
<dbReference type="PANTHER" id="PTHR43646">
    <property type="entry name" value="GLYCOSYLTRANSFERASE"/>
    <property type="match status" value="1"/>
</dbReference>
<keyword evidence="14" id="KW-1185">Reference proteome</keyword>
<evidence type="ECO:0000256" key="6">
    <source>
        <dbReference type="ARBA" id="ARBA00023136"/>
    </source>
</evidence>
<dbReference type="InterPro" id="IPR001173">
    <property type="entry name" value="Glyco_trans_2-like"/>
</dbReference>
<dbReference type="Gene3D" id="3.90.550.10">
    <property type="entry name" value="Spore Coat Polysaccharide Biosynthesis Protein SpsA, Chain A"/>
    <property type="match status" value="1"/>
</dbReference>
<protein>
    <recommendedName>
        <fullName evidence="10">4,4'-diaponeurosporenoate glycosyltransferase</fullName>
    </recommendedName>
</protein>
<organism evidence="13 14">
    <name type="scientific">Alkalicoccus halolimnae</name>
    <dbReference type="NCBI Taxonomy" id="1667239"/>
    <lineage>
        <taxon>Bacteria</taxon>
        <taxon>Bacillati</taxon>
        <taxon>Bacillota</taxon>
        <taxon>Bacilli</taxon>
        <taxon>Bacillales</taxon>
        <taxon>Bacillaceae</taxon>
        <taxon>Alkalicoccus</taxon>
    </lineage>
</organism>
<keyword evidence="2" id="KW-1003">Cell membrane</keyword>
<evidence type="ECO:0000313" key="13">
    <source>
        <dbReference type="EMBL" id="WWD81404.1"/>
    </source>
</evidence>
<evidence type="ECO:0000256" key="8">
    <source>
        <dbReference type="ARBA" id="ARBA00037904"/>
    </source>
</evidence>
<evidence type="ECO:0000259" key="12">
    <source>
        <dbReference type="Pfam" id="PF00535"/>
    </source>
</evidence>
<feature type="transmembrane region" description="Helical" evidence="11">
    <location>
        <begin position="6"/>
        <end position="25"/>
    </location>
</feature>
<evidence type="ECO:0000256" key="3">
    <source>
        <dbReference type="ARBA" id="ARBA00022676"/>
    </source>
</evidence>
<comment type="subcellular location">
    <subcellularLocation>
        <location evidence="1">Cell membrane</location>
    </subcellularLocation>
</comment>